<keyword evidence="8" id="KW-1185">Reference proteome</keyword>
<reference evidence="7 8" key="1">
    <citation type="submission" date="2020-08" db="EMBL/GenBank/DDBJ databases">
        <title>Genome public.</title>
        <authorList>
            <person name="Liu C."/>
            <person name="Sun Q."/>
        </authorList>
    </citation>
    <scope>NUCLEOTIDE SEQUENCE [LARGE SCALE GENOMIC DNA]</scope>
    <source>
        <strain evidence="7 8">NSJ-66</strain>
    </source>
</reference>
<dbReference type="Gene3D" id="3.40.50.300">
    <property type="entry name" value="P-loop containing nucleotide triphosphate hydrolases"/>
    <property type="match status" value="1"/>
</dbReference>
<name>A0ABR7H6I6_9FIRM</name>
<evidence type="ECO:0000256" key="3">
    <source>
        <dbReference type="ARBA" id="ARBA00022598"/>
    </source>
</evidence>
<feature type="binding site" evidence="6">
    <location>
        <begin position="65"/>
        <end position="72"/>
    </location>
    <ligand>
        <name>ATP</name>
        <dbReference type="ChEBI" id="CHEBI:30616"/>
    </ligand>
</feature>
<comment type="similarity">
    <text evidence="6">Belongs to the formate--tetrahydrofolate ligase family.</text>
</comment>
<dbReference type="EMBL" id="JACOPB010000005">
    <property type="protein sequence ID" value="MBC5708782.1"/>
    <property type="molecule type" value="Genomic_DNA"/>
</dbReference>
<dbReference type="PROSITE" id="PS00721">
    <property type="entry name" value="FTHFS_1"/>
    <property type="match status" value="1"/>
</dbReference>
<dbReference type="CDD" id="cd00477">
    <property type="entry name" value="FTHFS"/>
    <property type="match status" value="1"/>
</dbReference>
<evidence type="ECO:0000256" key="5">
    <source>
        <dbReference type="ARBA" id="ARBA00022840"/>
    </source>
</evidence>
<comment type="catalytic activity">
    <reaction evidence="6">
        <text>(6S)-5,6,7,8-tetrahydrofolate + formate + ATP = (6R)-10-formyltetrahydrofolate + ADP + phosphate</text>
        <dbReference type="Rhea" id="RHEA:20221"/>
        <dbReference type="ChEBI" id="CHEBI:15740"/>
        <dbReference type="ChEBI" id="CHEBI:30616"/>
        <dbReference type="ChEBI" id="CHEBI:43474"/>
        <dbReference type="ChEBI" id="CHEBI:57453"/>
        <dbReference type="ChEBI" id="CHEBI:195366"/>
        <dbReference type="ChEBI" id="CHEBI:456216"/>
        <dbReference type="EC" id="6.3.4.3"/>
    </reaction>
</comment>
<evidence type="ECO:0000256" key="2">
    <source>
        <dbReference type="ARBA" id="ARBA00022563"/>
    </source>
</evidence>
<dbReference type="InterPro" id="IPR020628">
    <property type="entry name" value="Formate_THF_ligase_CS"/>
</dbReference>
<keyword evidence="4 6" id="KW-0547">Nucleotide-binding</keyword>
<evidence type="ECO:0000256" key="1">
    <source>
        <dbReference type="ARBA" id="ARBA00004777"/>
    </source>
</evidence>
<dbReference type="GO" id="GO:0004329">
    <property type="term" value="F:formate-tetrahydrofolate ligase activity"/>
    <property type="evidence" value="ECO:0007669"/>
    <property type="project" value="UniProtKB-EC"/>
</dbReference>
<dbReference type="Pfam" id="PF01268">
    <property type="entry name" value="FTHFS"/>
    <property type="match status" value="1"/>
</dbReference>
<sequence length="556" mass="59536">MKTDIEIAQEAAMIPIKEVAASYGISEEDLELYGKYKAKLTDELWEEVKDRPDGKLVLVTAINPTPAGEGKTTTTVGLGEAFGKMDKKAIIALREPSLGPCFGIKGGAAGGGYAQVVPMEDLNLHFTGDFHAITSANNLLAALLDNHIHQGNALGIDTRQILWKRCLDMNDRALRNVVVGLGAKADGFVREDHFVITVASEIMAILCLADDMNDLKERLGRIIVAYNYAGEPVTAAQLNAVGAMAALLKDALKPNLIQTLEHTGAIVHGGPFANIAHGCNSVRATKTALKLADIVVTEAGFGADLGAEKFLDIKCRMAGLKPDAIVLVATVRALKYNGGVPKDQLKEENLEALARGIVNLEKHIENMQKYDVPVIVTLNSFITDTEAEYQFVKKFCEDRGCEFALSEVWEKGGEGGIALAEKVLYTLENKESHYKPLYPDEAGLKEKIAAVAKEIYGADGVSFAPAASKALKKIEDMGFGGLPVCMAKTQYSLSDDQTKLGRPSGFLINVRDAYVSAGAGFVVVLTGAIMTMPGLPKVPAANNIDVNNDGVITGLF</sequence>
<accession>A0ABR7H6I6</accession>
<dbReference type="HAMAP" id="MF_01543">
    <property type="entry name" value="FTHFS"/>
    <property type="match status" value="1"/>
</dbReference>
<dbReference type="InterPro" id="IPR027417">
    <property type="entry name" value="P-loop_NTPase"/>
</dbReference>
<dbReference type="PROSITE" id="PS00722">
    <property type="entry name" value="FTHFS_2"/>
    <property type="match status" value="1"/>
</dbReference>
<dbReference type="InterPro" id="IPR000559">
    <property type="entry name" value="Formate_THF_ligase"/>
</dbReference>
<dbReference type="NCBIfam" id="NF010030">
    <property type="entry name" value="PRK13505.1"/>
    <property type="match status" value="1"/>
</dbReference>
<keyword evidence="2 6" id="KW-0554">One-carbon metabolism</keyword>
<dbReference type="EC" id="6.3.4.3" evidence="6"/>
<evidence type="ECO:0000313" key="8">
    <source>
        <dbReference type="Proteomes" id="UP000634672"/>
    </source>
</evidence>
<keyword evidence="3 6" id="KW-0436">Ligase</keyword>
<comment type="caution">
    <text evidence="7">The sequence shown here is derived from an EMBL/GenBank/DDBJ whole genome shotgun (WGS) entry which is preliminary data.</text>
</comment>
<dbReference type="Gene3D" id="3.10.410.10">
    <property type="entry name" value="Formyltetrahydrofolate synthetase, domain 3"/>
    <property type="match status" value="1"/>
</dbReference>
<evidence type="ECO:0000256" key="4">
    <source>
        <dbReference type="ARBA" id="ARBA00022741"/>
    </source>
</evidence>
<keyword evidence="5 6" id="KW-0067">ATP-binding</keyword>
<dbReference type="Proteomes" id="UP000634672">
    <property type="component" value="Unassembled WGS sequence"/>
</dbReference>
<dbReference type="SUPFAM" id="SSF52540">
    <property type="entry name" value="P-loop containing nucleoside triphosphate hydrolases"/>
    <property type="match status" value="1"/>
</dbReference>
<gene>
    <name evidence="6" type="primary">fhs</name>
    <name evidence="7" type="ORF">H8S75_12560</name>
</gene>
<evidence type="ECO:0000256" key="6">
    <source>
        <dbReference type="HAMAP-Rule" id="MF_01543"/>
    </source>
</evidence>
<protein>
    <recommendedName>
        <fullName evidence="6">Formate--tetrahydrofolate ligase</fullName>
        <ecNumber evidence="6">6.3.4.3</ecNumber>
    </recommendedName>
    <alternativeName>
        <fullName evidence="6">Formyltetrahydrofolate synthetase</fullName>
        <shortName evidence="6">FHS</shortName>
        <shortName evidence="6">FTHFS</shortName>
    </alternativeName>
</protein>
<dbReference type="RefSeq" id="WP_002603927.1">
    <property type="nucleotide sequence ID" value="NZ_JACOPB010000005.1"/>
</dbReference>
<comment type="pathway">
    <text evidence="1 6">One-carbon metabolism; tetrahydrofolate interconversion.</text>
</comment>
<proteinExistence type="inferred from homology"/>
<evidence type="ECO:0000313" key="7">
    <source>
        <dbReference type="EMBL" id="MBC5708782.1"/>
    </source>
</evidence>
<organism evidence="7 8">
    <name type="scientific">Hungatella hominis</name>
    <dbReference type="NCBI Taxonomy" id="2763050"/>
    <lineage>
        <taxon>Bacteria</taxon>
        <taxon>Bacillati</taxon>
        <taxon>Bacillota</taxon>
        <taxon>Clostridia</taxon>
        <taxon>Lachnospirales</taxon>
        <taxon>Lachnospiraceae</taxon>
        <taxon>Hungatella</taxon>
    </lineage>
</organism>
<dbReference type="Gene3D" id="3.30.1510.10">
    <property type="entry name" value="Domain 2, N(10)-formyltetrahydrofolate synthetase"/>
    <property type="match status" value="1"/>
</dbReference>